<dbReference type="CDD" id="cd01991">
    <property type="entry name" value="Asn_synthase_B_C"/>
    <property type="match status" value="1"/>
</dbReference>
<comment type="pathway">
    <text evidence="1">Amino-acid biosynthesis; L-asparagine biosynthesis; L-asparagine from L-aspartate (L-Gln route): step 1/1.</text>
</comment>
<gene>
    <name evidence="8" type="ORF">B5F96_10165</name>
</gene>
<evidence type="ECO:0000256" key="5">
    <source>
        <dbReference type="PIRSR" id="PIRSR001589-2"/>
    </source>
</evidence>
<dbReference type="GO" id="GO:0005524">
    <property type="term" value="F:ATP binding"/>
    <property type="evidence" value="ECO:0007669"/>
    <property type="project" value="UniProtKB-KW"/>
</dbReference>
<feature type="binding site" evidence="5">
    <location>
        <position position="218"/>
    </location>
    <ligand>
        <name>ATP</name>
        <dbReference type="ChEBI" id="CHEBI:30616"/>
    </ligand>
</feature>
<evidence type="ECO:0000259" key="7">
    <source>
        <dbReference type="Pfam" id="PF00733"/>
    </source>
</evidence>
<dbReference type="GO" id="GO:0006529">
    <property type="term" value="P:asparagine biosynthetic process"/>
    <property type="evidence" value="ECO:0007669"/>
    <property type="project" value="InterPro"/>
</dbReference>
<feature type="site" description="Important for beta-aspartyl-AMP intermediate formation" evidence="6">
    <location>
        <position position="320"/>
    </location>
</feature>
<dbReference type="PANTHER" id="PTHR43284:SF1">
    <property type="entry name" value="ASPARAGINE SYNTHETASE"/>
    <property type="match status" value="1"/>
</dbReference>
<sequence>MFVGCWNRGSELPEGQQAELEEGMAYKVDCQCYLRKNVHIWFFGELYNKKELGYGSIDDAETFFTLYDLKGIQGLSSLDGAFTCVMKTPDSVLIVRDRHGLADQVYYTDKYFASSLSLLTLTKGFEATPDYQALSSFLSIGYIATPCSAFSSVRKLGAGEVLTYKDGHMESGPLFPTDAIIPVSSEEKTLEAYAEEYAALHIGAIRKRIGESSNVGILLSGGYDSGCNLAALRSFYNGDIRSYSIGFKGDNWTELPLARCMSETFRTIHTEYEMDGSEIKALPALVEQLGDPFVEGGLMVNYAVMRLIGKEKPDVILGGDGNDQYFGTSGREVALHYLISRYGMKPIVNFLYKVLDRPAFDTDASPYRIRFHLDKILHILEGDLFGFPTFRLEKLLRDHSFLYSSPHPLPDMRSFEYLYTQHNYKTDVEKIINQVILFKASKIADMFGNHLVFPYMDLDLYMFLVRLPVRYKCKGDSVFRIAKGDVTAKYLLKYHYKSMLPEAITAKKKQGGFAPMPVFFKDDKQRARIADYVLSSSLVSDFLNRDYVEKFVVSYDRESHEAGNWFWYKQNRAIQYFNLLALSVWWEKFVKQGNQFF</sequence>
<evidence type="ECO:0000256" key="6">
    <source>
        <dbReference type="PIRSR" id="PIRSR001589-3"/>
    </source>
</evidence>
<comment type="caution">
    <text evidence="8">The sequence shown here is derived from an EMBL/GenBank/DDBJ whole genome shotgun (WGS) entry which is preliminary data.</text>
</comment>
<dbReference type="Gene3D" id="3.40.50.620">
    <property type="entry name" value="HUPs"/>
    <property type="match status" value="1"/>
</dbReference>
<comment type="similarity">
    <text evidence="2">Belongs to the asparagine synthetase family.</text>
</comment>
<dbReference type="AlphaFoldDB" id="A0A9Q5SRX9"/>
<feature type="binding site" evidence="5">
    <location>
        <position position="245"/>
    </location>
    <ligand>
        <name>ATP</name>
        <dbReference type="ChEBI" id="CHEBI:30616"/>
    </ligand>
</feature>
<dbReference type="GO" id="GO:0004066">
    <property type="term" value="F:asparagine synthase (glutamine-hydrolyzing) activity"/>
    <property type="evidence" value="ECO:0007669"/>
    <property type="project" value="UniProtKB-EC"/>
</dbReference>
<dbReference type="InterPro" id="IPR001962">
    <property type="entry name" value="Asn_synthase"/>
</dbReference>
<evidence type="ECO:0000256" key="3">
    <source>
        <dbReference type="ARBA" id="ARBA00012737"/>
    </source>
</evidence>
<dbReference type="PIRSF" id="PIRSF001589">
    <property type="entry name" value="Asn_synthetase_glu-h"/>
    <property type="match status" value="1"/>
</dbReference>
<dbReference type="EC" id="6.3.5.4" evidence="3"/>
<dbReference type="InterPro" id="IPR014729">
    <property type="entry name" value="Rossmann-like_a/b/a_fold"/>
</dbReference>
<keyword evidence="5" id="KW-0067">ATP-binding</keyword>
<dbReference type="InterPro" id="IPR029055">
    <property type="entry name" value="Ntn_hydrolases_N"/>
</dbReference>
<evidence type="ECO:0000256" key="4">
    <source>
        <dbReference type="ARBA" id="ARBA00048741"/>
    </source>
</evidence>
<evidence type="ECO:0000313" key="8">
    <source>
        <dbReference type="EMBL" id="OUO05080.1"/>
    </source>
</evidence>
<evidence type="ECO:0000256" key="2">
    <source>
        <dbReference type="ARBA" id="ARBA00005752"/>
    </source>
</evidence>
<dbReference type="Gene3D" id="3.60.20.10">
    <property type="entry name" value="Glutamine Phosphoribosylpyrophosphate, subunit 1, domain 1"/>
    <property type="match status" value="1"/>
</dbReference>
<dbReference type="SUPFAM" id="SSF52402">
    <property type="entry name" value="Adenine nucleotide alpha hydrolases-like"/>
    <property type="match status" value="1"/>
</dbReference>
<organism evidence="8 9">
    <name type="scientific">Parabacteroides johnsonii</name>
    <dbReference type="NCBI Taxonomy" id="387661"/>
    <lineage>
        <taxon>Bacteria</taxon>
        <taxon>Pseudomonadati</taxon>
        <taxon>Bacteroidota</taxon>
        <taxon>Bacteroidia</taxon>
        <taxon>Bacteroidales</taxon>
        <taxon>Tannerellaceae</taxon>
        <taxon>Parabacteroides</taxon>
    </lineage>
</organism>
<keyword evidence="5" id="KW-0547">Nucleotide-binding</keyword>
<accession>A0A9Q5SRX9</accession>
<dbReference type="RefSeq" id="WP_021862556.1">
    <property type="nucleotide sequence ID" value="NZ_CALVDK010000006.1"/>
</dbReference>
<proteinExistence type="inferred from homology"/>
<feature type="binding site" evidence="5">
    <location>
        <position position="59"/>
    </location>
    <ligand>
        <name>L-glutamine</name>
        <dbReference type="ChEBI" id="CHEBI:58359"/>
    </ligand>
</feature>
<dbReference type="Pfam" id="PF00733">
    <property type="entry name" value="Asn_synthase"/>
    <property type="match status" value="1"/>
</dbReference>
<dbReference type="InterPro" id="IPR051786">
    <property type="entry name" value="ASN_synthetase/amidase"/>
</dbReference>
<evidence type="ECO:0000313" key="9">
    <source>
        <dbReference type="Proteomes" id="UP000195975"/>
    </source>
</evidence>
<reference evidence="9" key="1">
    <citation type="submission" date="2017-04" db="EMBL/GenBank/DDBJ databases">
        <title>Function of individual gut microbiota members based on whole genome sequencing of pure cultures obtained from chicken caecum.</title>
        <authorList>
            <person name="Medvecky M."/>
            <person name="Cejkova D."/>
            <person name="Polansky O."/>
            <person name="Karasova D."/>
            <person name="Kubasova T."/>
            <person name="Cizek A."/>
            <person name="Rychlik I."/>
        </authorList>
    </citation>
    <scope>NUCLEOTIDE SEQUENCE [LARGE SCALE GENOMIC DNA]</scope>
    <source>
        <strain evidence="9">An42</strain>
    </source>
</reference>
<protein>
    <recommendedName>
        <fullName evidence="3">asparagine synthase (glutamine-hydrolyzing)</fullName>
        <ecNumber evidence="3">6.3.5.4</ecNumber>
    </recommendedName>
</protein>
<feature type="domain" description="Asparagine synthetase" evidence="7">
    <location>
        <begin position="204"/>
        <end position="567"/>
    </location>
</feature>
<name>A0A9Q5SRX9_9BACT</name>
<dbReference type="InterPro" id="IPR006426">
    <property type="entry name" value="Asn_synth_AEB"/>
</dbReference>
<dbReference type="PANTHER" id="PTHR43284">
    <property type="entry name" value="ASPARAGINE SYNTHETASE (GLUTAMINE-HYDROLYZING)"/>
    <property type="match status" value="1"/>
</dbReference>
<dbReference type="Proteomes" id="UP000195975">
    <property type="component" value="Unassembled WGS sequence"/>
</dbReference>
<dbReference type="SUPFAM" id="SSF56235">
    <property type="entry name" value="N-terminal nucleophile aminohydrolases (Ntn hydrolases)"/>
    <property type="match status" value="1"/>
</dbReference>
<dbReference type="EMBL" id="NFIJ01000009">
    <property type="protein sequence ID" value="OUO05080.1"/>
    <property type="molecule type" value="Genomic_DNA"/>
</dbReference>
<evidence type="ECO:0000256" key="1">
    <source>
        <dbReference type="ARBA" id="ARBA00005187"/>
    </source>
</evidence>
<comment type="catalytic activity">
    <reaction evidence="4">
        <text>L-aspartate + L-glutamine + ATP + H2O = L-asparagine + L-glutamate + AMP + diphosphate + H(+)</text>
        <dbReference type="Rhea" id="RHEA:12228"/>
        <dbReference type="ChEBI" id="CHEBI:15377"/>
        <dbReference type="ChEBI" id="CHEBI:15378"/>
        <dbReference type="ChEBI" id="CHEBI:29985"/>
        <dbReference type="ChEBI" id="CHEBI:29991"/>
        <dbReference type="ChEBI" id="CHEBI:30616"/>
        <dbReference type="ChEBI" id="CHEBI:33019"/>
        <dbReference type="ChEBI" id="CHEBI:58048"/>
        <dbReference type="ChEBI" id="CHEBI:58359"/>
        <dbReference type="ChEBI" id="CHEBI:456215"/>
        <dbReference type="EC" id="6.3.5.4"/>
    </reaction>
</comment>